<dbReference type="InterPro" id="IPR005336">
    <property type="entry name" value="MPC"/>
</dbReference>
<evidence type="ECO:0000256" key="6">
    <source>
        <dbReference type="ARBA" id="ARBA00022989"/>
    </source>
</evidence>
<dbReference type="GO" id="GO:0005743">
    <property type="term" value="C:mitochondrial inner membrane"/>
    <property type="evidence" value="ECO:0007669"/>
    <property type="project" value="UniProtKB-SubCell"/>
</dbReference>
<proteinExistence type="inferred from homology"/>
<name>A0A438H668_VITVI</name>
<keyword evidence="7 9" id="KW-0496">Mitochondrion</keyword>
<protein>
    <recommendedName>
        <fullName evidence="9">Mitochondrial pyruvate carrier</fullName>
    </recommendedName>
</protein>
<keyword evidence="5 9" id="KW-0999">Mitochondrion inner membrane</keyword>
<evidence type="ECO:0000256" key="7">
    <source>
        <dbReference type="ARBA" id="ARBA00023128"/>
    </source>
</evidence>
<keyword evidence="4" id="KW-0812">Transmembrane</keyword>
<evidence type="ECO:0000256" key="8">
    <source>
        <dbReference type="ARBA" id="ARBA00023136"/>
    </source>
</evidence>
<organism evidence="10 11">
    <name type="scientific">Vitis vinifera</name>
    <name type="common">Grape</name>
    <dbReference type="NCBI Taxonomy" id="29760"/>
    <lineage>
        <taxon>Eukaryota</taxon>
        <taxon>Viridiplantae</taxon>
        <taxon>Streptophyta</taxon>
        <taxon>Embryophyta</taxon>
        <taxon>Tracheophyta</taxon>
        <taxon>Spermatophyta</taxon>
        <taxon>Magnoliopsida</taxon>
        <taxon>eudicotyledons</taxon>
        <taxon>Gunneridae</taxon>
        <taxon>Pentapetalae</taxon>
        <taxon>rosids</taxon>
        <taxon>Vitales</taxon>
        <taxon>Vitaceae</taxon>
        <taxon>Viteae</taxon>
        <taxon>Vitis</taxon>
    </lineage>
</organism>
<accession>A0A438H668</accession>
<reference evidence="10 11" key="1">
    <citation type="journal article" date="2018" name="PLoS Genet.">
        <title>Population sequencing reveals clonal diversity and ancestral inbreeding in the grapevine cultivar Chardonnay.</title>
        <authorList>
            <person name="Roach M.J."/>
            <person name="Johnson D.L."/>
            <person name="Bohlmann J."/>
            <person name="van Vuuren H.J."/>
            <person name="Jones S.J."/>
            <person name="Pretorius I.S."/>
            <person name="Schmidt S.A."/>
            <person name="Borneman A.R."/>
        </authorList>
    </citation>
    <scope>NUCLEOTIDE SEQUENCE [LARGE SCALE GENOMIC DNA]</scope>
    <source>
        <strain evidence="11">cv. Chardonnay</strain>
        <tissue evidence="10">Leaf</tissue>
    </source>
</reference>
<keyword evidence="8" id="KW-0472">Membrane</keyword>
<sequence length="127" mass="13946">MAASKFQALWNHPVGPKTSEFSLSKSTLCCFITTLLFPESENLDSVEKFVFGDLGLKGFLFHFWAPTFKWGLSIANAADFSKPPEELSYPLQFVASSGLAIAQLLPRLFCALLTLTSHPVIGSYLIA</sequence>
<evidence type="ECO:0000256" key="4">
    <source>
        <dbReference type="ARBA" id="ARBA00022692"/>
    </source>
</evidence>
<gene>
    <name evidence="10" type="primary">MPC3_1</name>
    <name evidence="10" type="ORF">CK203_041366</name>
</gene>
<comment type="similarity">
    <text evidence="2 9">Belongs to the mitochondrial pyruvate carrier (MPC) (TC 2.A.105) family.</text>
</comment>
<dbReference type="EMBL" id="QGNW01000273">
    <property type="protein sequence ID" value="RVW79899.1"/>
    <property type="molecule type" value="Genomic_DNA"/>
</dbReference>
<dbReference type="GO" id="GO:0006850">
    <property type="term" value="P:pyruvate import into mitochondria"/>
    <property type="evidence" value="ECO:0007669"/>
    <property type="project" value="InterPro"/>
</dbReference>
<evidence type="ECO:0000256" key="9">
    <source>
        <dbReference type="RuleBase" id="RU363100"/>
    </source>
</evidence>
<evidence type="ECO:0000256" key="1">
    <source>
        <dbReference type="ARBA" id="ARBA00004448"/>
    </source>
</evidence>
<keyword evidence="3 9" id="KW-0813">Transport</keyword>
<keyword evidence="6" id="KW-1133">Transmembrane helix</keyword>
<evidence type="ECO:0000256" key="2">
    <source>
        <dbReference type="ARBA" id="ARBA00006416"/>
    </source>
</evidence>
<dbReference type="Proteomes" id="UP000288805">
    <property type="component" value="Unassembled WGS sequence"/>
</dbReference>
<evidence type="ECO:0000313" key="11">
    <source>
        <dbReference type="Proteomes" id="UP000288805"/>
    </source>
</evidence>
<comment type="function">
    <text evidence="9">Mediates the uptake of pyruvate into mitochondria.</text>
</comment>
<comment type="caution">
    <text evidence="10">The sequence shown here is derived from an EMBL/GenBank/DDBJ whole genome shotgun (WGS) entry which is preliminary data.</text>
</comment>
<keyword evidence="10" id="KW-0670">Pyruvate</keyword>
<comment type="subcellular location">
    <subcellularLocation>
        <location evidence="1 9">Mitochondrion inner membrane</location>
        <topology evidence="1 9">Multi-pass membrane protein</topology>
    </subcellularLocation>
</comment>
<evidence type="ECO:0000256" key="3">
    <source>
        <dbReference type="ARBA" id="ARBA00022448"/>
    </source>
</evidence>
<evidence type="ECO:0000256" key="5">
    <source>
        <dbReference type="ARBA" id="ARBA00022792"/>
    </source>
</evidence>
<dbReference type="Pfam" id="PF03650">
    <property type="entry name" value="MPC"/>
    <property type="match status" value="1"/>
</dbReference>
<evidence type="ECO:0000313" key="10">
    <source>
        <dbReference type="EMBL" id="RVW79899.1"/>
    </source>
</evidence>
<dbReference type="AlphaFoldDB" id="A0A438H668"/>